<gene>
    <name evidence="2" type="ORF">LCGC14_1683640</name>
</gene>
<dbReference type="AlphaFoldDB" id="A0A0F9HN08"/>
<keyword evidence="1" id="KW-0472">Membrane</keyword>
<comment type="caution">
    <text evidence="2">The sequence shown here is derived from an EMBL/GenBank/DDBJ whole genome shotgun (WGS) entry which is preliminary data.</text>
</comment>
<organism evidence="2">
    <name type="scientific">marine sediment metagenome</name>
    <dbReference type="NCBI Taxonomy" id="412755"/>
    <lineage>
        <taxon>unclassified sequences</taxon>
        <taxon>metagenomes</taxon>
        <taxon>ecological metagenomes</taxon>
    </lineage>
</organism>
<evidence type="ECO:0000256" key="1">
    <source>
        <dbReference type="SAM" id="Phobius"/>
    </source>
</evidence>
<sequence>MTKKRNNKVIHFNWKKGIIRFIGLPAVIIAVFIGFSILLLAYYNIIP</sequence>
<feature type="transmembrane region" description="Helical" evidence="1">
    <location>
        <begin position="21"/>
        <end position="45"/>
    </location>
</feature>
<reference evidence="2" key="1">
    <citation type="journal article" date="2015" name="Nature">
        <title>Complex archaea that bridge the gap between prokaryotes and eukaryotes.</title>
        <authorList>
            <person name="Spang A."/>
            <person name="Saw J.H."/>
            <person name="Jorgensen S.L."/>
            <person name="Zaremba-Niedzwiedzka K."/>
            <person name="Martijn J."/>
            <person name="Lind A.E."/>
            <person name="van Eijk R."/>
            <person name="Schleper C."/>
            <person name="Guy L."/>
            <person name="Ettema T.J."/>
        </authorList>
    </citation>
    <scope>NUCLEOTIDE SEQUENCE</scope>
</reference>
<dbReference type="EMBL" id="LAZR01014626">
    <property type="protein sequence ID" value="KKM16661.1"/>
    <property type="molecule type" value="Genomic_DNA"/>
</dbReference>
<evidence type="ECO:0000313" key="2">
    <source>
        <dbReference type="EMBL" id="KKM16661.1"/>
    </source>
</evidence>
<keyword evidence="1" id="KW-1133">Transmembrane helix</keyword>
<accession>A0A0F9HN08</accession>
<proteinExistence type="predicted"/>
<name>A0A0F9HN08_9ZZZZ</name>
<keyword evidence="1" id="KW-0812">Transmembrane</keyword>
<protein>
    <submittedName>
        <fullName evidence="2">Uncharacterized protein</fullName>
    </submittedName>
</protein>